<evidence type="ECO:0000313" key="9">
    <source>
        <dbReference type="Proteomes" id="UP000242175"/>
    </source>
</evidence>
<feature type="transmembrane region" description="Helical" evidence="6">
    <location>
        <begin position="146"/>
        <end position="168"/>
    </location>
</feature>
<feature type="transmembrane region" description="Helical" evidence="6">
    <location>
        <begin position="359"/>
        <end position="380"/>
    </location>
</feature>
<evidence type="ECO:0000256" key="4">
    <source>
        <dbReference type="ARBA" id="ARBA00022989"/>
    </source>
</evidence>
<sequence length="420" mass="46522">MLKVNIAATKYFLALIALINYMGLGLVITIFPNLILSNQEKLFTSHWALTNLYTLLGLFLAIYPLGQFIGSGILGQISDHYGRKKILSITLIGNTCGFLLSAYAIYILSPTLLFISRAISGFFAGNISVIQASMSDISNPRTKTKNLAMIQISLGLAWVMGPPIGGWLTNLSMGQLSGFIFPFFFIGVLLLILVIMNIIFFKETNTQIKSLQHPNKINFIDTKHLITVFIEKKYRNYFYIWAIFVAGWWLFEAFLPAFLQQFLSLSMLQIGNFLAIMGIGYVLVEYVLVIPISKNISPENMVRYSIIFIGLSILSMPFTHSFVLFCIEMSIFIIAIGFALPGLNSSISNLAPPSEQGKIMGSISSTQALSTVIILIIGGYLGHFSYITNVVVSSVLFLASGLMFILINKKKNGIALAKDF</sequence>
<feature type="transmembrane region" description="Helical" evidence="6">
    <location>
        <begin position="238"/>
        <end position="258"/>
    </location>
</feature>
<reference evidence="8 9" key="1">
    <citation type="journal article" date="2016" name="Int. J. Syst. Evol. Microbiol.">
        <title>Paraphotobacterium marinum gen. nov., sp. nov., a member of the family Vibrionaceae, isolated from surface seawater.</title>
        <authorList>
            <person name="Huang Z."/>
            <person name="Dong C."/>
            <person name="Shao Z."/>
        </authorList>
    </citation>
    <scope>NUCLEOTIDE SEQUENCE [LARGE SCALE GENOMIC DNA]</scope>
    <source>
        <strain evidence="8 9">NSCS20N07D</strain>
    </source>
</reference>
<evidence type="ECO:0000256" key="6">
    <source>
        <dbReference type="SAM" id="Phobius"/>
    </source>
</evidence>
<dbReference type="EMBL" id="CP022356">
    <property type="protein sequence ID" value="ASK79173.1"/>
    <property type="molecule type" value="Genomic_DNA"/>
</dbReference>
<dbReference type="PANTHER" id="PTHR23504:SF15">
    <property type="entry name" value="MAJOR FACILITATOR SUPERFAMILY (MFS) PROFILE DOMAIN-CONTAINING PROTEIN"/>
    <property type="match status" value="1"/>
</dbReference>
<keyword evidence="5 6" id="KW-0472">Membrane</keyword>
<feature type="transmembrane region" description="Helical" evidence="6">
    <location>
        <begin position="386"/>
        <end position="407"/>
    </location>
</feature>
<dbReference type="Gene3D" id="1.20.1250.20">
    <property type="entry name" value="MFS general substrate transporter like domains"/>
    <property type="match status" value="1"/>
</dbReference>
<keyword evidence="4 6" id="KW-1133">Transmembrane helix</keyword>
<dbReference type="InterPro" id="IPR020846">
    <property type="entry name" value="MFS_dom"/>
</dbReference>
<feature type="transmembrane region" description="Helical" evidence="6">
    <location>
        <begin position="329"/>
        <end position="347"/>
    </location>
</feature>
<name>A0A220VGU6_9GAMM</name>
<feature type="transmembrane region" description="Helical" evidence="6">
    <location>
        <begin position="52"/>
        <end position="74"/>
    </location>
</feature>
<feature type="transmembrane region" description="Helical" evidence="6">
    <location>
        <begin position="12"/>
        <end position="32"/>
    </location>
</feature>
<dbReference type="SUPFAM" id="SSF103473">
    <property type="entry name" value="MFS general substrate transporter"/>
    <property type="match status" value="1"/>
</dbReference>
<feature type="transmembrane region" description="Helical" evidence="6">
    <location>
        <begin position="180"/>
        <end position="201"/>
    </location>
</feature>
<keyword evidence="9" id="KW-1185">Reference proteome</keyword>
<proteinExistence type="predicted"/>
<comment type="subcellular location">
    <subcellularLocation>
        <location evidence="1">Membrane</location>
        <topology evidence="1">Multi-pass membrane protein</topology>
    </subcellularLocation>
</comment>
<dbReference type="InterPro" id="IPR036259">
    <property type="entry name" value="MFS_trans_sf"/>
</dbReference>
<dbReference type="GO" id="GO:0016020">
    <property type="term" value="C:membrane"/>
    <property type="evidence" value="ECO:0007669"/>
    <property type="project" value="UniProtKB-SubCell"/>
</dbReference>
<dbReference type="OrthoDB" id="9812221at2"/>
<dbReference type="InterPro" id="IPR005829">
    <property type="entry name" value="Sugar_transporter_CS"/>
</dbReference>
<evidence type="ECO:0000256" key="2">
    <source>
        <dbReference type="ARBA" id="ARBA00022448"/>
    </source>
</evidence>
<dbReference type="Pfam" id="PF07690">
    <property type="entry name" value="MFS_1"/>
    <property type="match status" value="1"/>
</dbReference>
<feature type="domain" description="Major facilitator superfamily (MFS) profile" evidence="7">
    <location>
        <begin position="18"/>
        <end position="411"/>
    </location>
</feature>
<dbReference type="KEGG" id="pmai:CF386_08875"/>
<dbReference type="InterPro" id="IPR011701">
    <property type="entry name" value="MFS"/>
</dbReference>
<gene>
    <name evidence="8" type="ORF">CF386_08875</name>
</gene>
<dbReference type="RefSeq" id="WP_089074081.1">
    <property type="nucleotide sequence ID" value="NZ_CBCSAM010000002.1"/>
</dbReference>
<dbReference type="AlphaFoldDB" id="A0A220VGU6"/>
<keyword evidence="3 6" id="KW-0812">Transmembrane</keyword>
<organism evidence="8 9">
    <name type="scientific">Paraphotobacterium marinum</name>
    <dbReference type="NCBI Taxonomy" id="1755811"/>
    <lineage>
        <taxon>Bacteria</taxon>
        <taxon>Pseudomonadati</taxon>
        <taxon>Pseudomonadota</taxon>
        <taxon>Gammaproteobacteria</taxon>
        <taxon>Vibrionales</taxon>
        <taxon>Vibrionaceae</taxon>
        <taxon>Paraphotobacterium</taxon>
    </lineage>
</organism>
<feature type="transmembrane region" description="Helical" evidence="6">
    <location>
        <begin position="270"/>
        <end position="292"/>
    </location>
</feature>
<dbReference type="PANTHER" id="PTHR23504">
    <property type="entry name" value="MAJOR FACILITATOR SUPERFAMILY DOMAIN-CONTAINING PROTEIN 10"/>
    <property type="match status" value="1"/>
</dbReference>
<evidence type="ECO:0000313" key="8">
    <source>
        <dbReference type="EMBL" id="ASK79173.1"/>
    </source>
</evidence>
<dbReference type="PROSITE" id="PS50850">
    <property type="entry name" value="MFS"/>
    <property type="match status" value="1"/>
</dbReference>
<accession>A0A220VGU6</accession>
<dbReference type="PROSITE" id="PS00216">
    <property type="entry name" value="SUGAR_TRANSPORT_1"/>
    <property type="match status" value="1"/>
</dbReference>
<keyword evidence="2" id="KW-0813">Transport</keyword>
<dbReference type="Proteomes" id="UP000242175">
    <property type="component" value="Chromosome small"/>
</dbReference>
<protein>
    <recommendedName>
        <fullName evidence="7">Major facilitator superfamily (MFS) profile domain-containing protein</fullName>
    </recommendedName>
</protein>
<evidence type="ECO:0000256" key="1">
    <source>
        <dbReference type="ARBA" id="ARBA00004141"/>
    </source>
</evidence>
<evidence type="ECO:0000256" key="5">
    <source>
        <dbReference type="ARBA" id="ARBA00023136"/>
    </source>
</evidence>
<evidence type="ECO:0000259" key="7">
    <source>
        <dbReference type="PROSITE" id="PS50850"/>
    </source>
</evidence>
<feature type="transmembrane region" description="Helical" evidence="6">
    <location>
        <begin position="86"/>
        <end position="108"/>
    </location>
</feature>
<feature type="transmembrane region" description="Helical" evidence="6">
    <location>
        <begin position="304"/>
        <end position="323"/>
    </location>
</feature>
<evidence type="ECO:0000256" key="3">
    <source>
        <dbReference type="ARBA" id="ARBA00022692"/>
    </source>
</evidence>
<feature type="transmembrane region" description="Helical" evidence="6">
    <location>
        <begin position="114"/>
        <end position="134"/>
    </location>
</feature>
<dbReference type="CDD" id="cd17330">
    <property type="entry name" value="MFS_SLC46_TetA_like"/>
    <property type="match status" value="1"/>
</dbReference>
<dbReference type="GO" id="GO:0022857">
    <property type="term" value="F:transmembrane transporter activity"/>
    <property type="evidence" value="ECO:0007669"/>
    <property type="project" value="InterPro"/>
</dbReference>